<keyword evidence="4 11" id="KW-0812">Transmembrane</keyword>
<dbReference type="GO" id="GO:0005886">
    <property type="term" value="C:plasma membrane"/>
    <property type="evidence" value="ECO:0007669"/>
    <property type="project" value="UniProtKB-SubCell"/>
</dbReference>
<keyword evidence="9 11" id="KW-0482">Metalloprotease</keyword>
<dbReference type="GO" id="GO:0004222">
    <property type="term" value="F:metalloendopeptidase activity"/>
    <property type="evidence" value="ECO:0007669"/>
    <property type="project" value="UniProtKB-UniRule"/>
</dbReference>
<dbReference type="InterPro" id="IPR018247">
    <property type="entry name" value="EF_Hand_1_Ca_BS"/>
</dbReference>
<dbReference type="InterPro" id="IPR022919">
    <property type="entry name" value="Pept_M48_protease_HtpX"/>
</dbReference>
<keyword evidence="3 11" id="KW-0645">Protease</keyword>
<comment type="subcellular location">
    <subcellularLocation>
        <location evidence="11">Cell membrane</location>
        <topology evidence="11">Multi-pass membrane protein</topology>
    </subcellularLocation>
</comment>
<dbReference type="CDD" id="cd07338">
    <property type="entry name" value="M48B_HtpX_like"/>
    <property type="match status" value="1"/>
</dbReference>
<dbReference type="AlphaFoldDB" id="A0A1F7RAM1"/>
<feature type="transmembrane region" description="Helical" evidence="11">
    <location>
        <begin position="145"/>
        <end position="162"/>
    </location>
</feature>
<evidence type="ECO:0000313" key="14">
    <source>
        <dbReference type="Proteomes" id="UP000178526"/>
    </source>
</evidence>
<evidence type="ECO:0000256" key="9">
    <source>
        <dbReference type="ARBA" id="ARBA00023049"/>
    </source>
</evidence>
<feature type="transmembrane region" description="Helical" evidence="11">
    <location>
        <begin position="35"/>
        <end position="52"/>
    </location>
</feature>
<evidence type="ECO:0000256" key="5">
    <source>
        <dbReference type="ARBA" id="ARBA00022723"/>
    </source>
</evidence>
<dbReference type="Proteomes" id="UP000178526">
    <property type="component" value="Unassembled WGS sequence"/>
</dbReference>
<dbReference type="InterPro" id="IPR050083">
    <property type="entry name" value="HtpX_protease"/>
</dbReference>
<feature type="domain" description="Peptidase M48" evidence="12">
    <location>
        <begin position="72"/>
        <end position="319"/>
    </location>
</feature>
<dbReference type="HAMAP" id="MF_00188">
    <property type="entry name" value="Pept_M48_protease_HtpX"/>
    <property type="match status" value="1"/>
</dbReference>
<feature type="binding site" evidence="11">
    <location>
        <position position="207"/>
    </location>
    <ligand>
        <name>Zn(2+)</name>
        <dbReference type="ChEBI" id="CHEBI:29105"/>
        <note>catalytic</note>
    </ligand>
</feature>
<reference evidence="13 14" key="1">
    <citation type="journal article" date="2016" name="Nat. Commun.">
        <title>Thousands of microbial genomes shed light on interconnected biogeochemical processes in an aquifer system.</title>
        <authorList>
            <person name="Anantharaman K."/>
            <person name="Brown C.T."/>
            <person name="Hug L.A."/>
            <person name="Sharon I."/>
            <person name="Castelle C.J."/>
            <person name="Probst A.J."/>
            <person name="Thomas B.C."/>
            <person name="Singh A."/>
            <person name="Wilkins M.J."/>
            <person name="Karaoz U."/>
            <person name="Brodie E.L."/>
            <person name="Williams K.H."/>
            <person name="Hubbard S.S."/>
            <person name="Banfield J.F."/>
        </authorList>
    </citation>
    <scope>NUCLEOTIDE SEQUENCE [LARGE SCALE GENOMIC DNA]</scope>
</reference>
<comment type="cofactor">
    <cofactor evidence="11">
        <name>Zn(2+)</name>
        <dbReference type="ChEBI" id="CHEBI:29105"/>
    </cofactor>
    <text evidence="11">Binds 1 zinc ion per subunit.</text>
</comment>
<accession>A0A1F7RAM1</accession>
<evidence type="ECO:0000256" key="2">
    <source>
        <dbReference type="ARBA" id="ARBA00022475"/>
    </source>
</evidence>
<name>A0A1F7RAM1_9BACT</name>
<dbReference type="InterPro" id="IPR001915">
    <property type="entry name" value="Peptidase_M48"/>
</dbReference>
<dbReference type="GO" id="GO:0008270">
    <property type="term" value="F:zinc ion binding"/>
    <property type="evidence" value="ECO:0007669"/>
    <property type="project" value="UniProtKB-UniRule"/>
</dbReference>
<proteinExistence type="inferred from homology"/>
<feature type="binding site" evidence="11">
    <location>
        <position position="135"/>
    </location>
    <ligand>
        <name>Zn(2+)</name>
        <dbReference type="ChEBI" id="CHEBI:29105"/>
        <note>catalytic</note>
    </ligand>
</feature>
<dbReference type="PANTHER" id="PTHR43221:SF2">
    <property type="entry name" value="PROTEASE HTPX HOMOLOG"/>
    <property type="match status" value="1"/>
</dbReference>
<gene>
    <name evidence="11" type="primary">htpX</name>
    <name evidence="13" type="ORF">A2042_09015</name>
</gene>
<dbReference type="Gene3D" id="3.30.2010.10">
    <property type="entry name" value="Metalloproteases ('zincins'), catalytic domain"/>
    <property type="match status" value="1"/>
</dbReference>
<dbReference type="PANTHER" id="PTHR43221">
    <property type="entry name" value="PROTEASE HTPX"/>
    <property type="match status" value="1"/>
</dbReference>
<dbReference type="EC" id="3.4.24.-" evidence="11"/>
<evidence type="ECO:0000313" key="13">
    <source>
        <dbReference type="EMBL" id="OGL38268.1"/>
    </source>
</evidence>
<evidence type="ECO:0000256" key="1">
    <source>
        <dbReference type="ARBA" id="ARBA00009779"/>
    </source>
</evidence>
<evidence type="ECO:0000259" key="12">
    <source>
        <dbReference type="Pfam" id="PF01435"/>
    </source>
</evidence>
<evidence type="ECO:0000256" key="8">
    <source>
        <dbReference type="ARBA" id="ARBA00022989"/>
    </source>
</evidence>
<comment type="caution">
    <text evidence="13">The sequence shown here is derived from an EMBL/GenBank/DDBJ whole genome shotgun (WGS) entry which is preliminary data.</text>
</comment>
<feature type="binding site" evidence="11">
    <location>
        <position position="139"/>
    </location>
    <ligand>
        <name>Zn(2+)</name>
        <dbReference type="ChEBI" id="CHEBI:29105"/>
        <note>catalytic</note>
    </ligand>
</feature>
<sequence>MWYLKFRMYLLMIILFAIVYALVTVAGVTLGITNFYFYLMFSLGMMLVQYLIGPKIVEWSMKVKYIEKGQYPRLDRMVEELAVAANIPKPKIGISDVQLPNAFAFGRGVRDGRICVTQGILGLLSDGEMKAVLGHEMSHLKNRDVLFITILSVIPMLLYRLAWNFMFFGGGRDRDDRGGNAAIIGIAAFLFYFITNLLVLYASRIREYFADRGSVQLGNQPSELASALYKLVYGSAKMPKEALKEVEGLKAFFVNDPSQALNELRELKEVDRDRSGTIDSGELEVLRNKSLRLGFSDRLMEMLSTHPNMLKRIKELSEIDRRF</sequence>
<organism evidence="13 14">
    <name type="scientific">Candidatus Schekmanbacteria bacterium GWA2_38_11</name>
    <dbReference type="NCBI Taxonomy" id="1817876"/>
    <lineage>
        <taxon>Bacteria</taxon>
        <taxon>Candidatus Schekmaniibacteriota</taxon>
    </lineage>
</organism>
<evidence type="ECO:0000256" key="6">
    <source>
        <dbReference type="ARBA" id="ARBA00022801"/>
    </source>
</evidence>
<dbReference type="PROSITE" id="PS00018">
    <property type="entry name" value="EF_HAND_1"/>
    <property type="match status" value="1"/>
</dbReference>
<keyword evidence="7 11" id="KW-0862">Zinc</keyword>
<dbReference type="EMBL" id="MGDB01000152">
    <property type="protein sequence ID" value="OGL38268.1"/>
    <property type="molecule type" value="Genomic_DNA"/>
</dbReference>
<keyword evidence="2 11" id="KW-1003">Cell membrane</keyword>
<evidence type="ECO:0000256" key="3">
    <source>
        <dbReference type="ARBA" id="ARBA00022670"/>
    </source>
</evidence>
<keyword evidence="6 11" id="KW-0378">Hydrolase</keyword>
<evidence type="ECO:0000256" key="4">
    <source>
        <dbReference type="ARBA" id="ARBA00022692"/>
    </source>
</evidence>
<dbReference type="Pfam" id="PF01435">
    <property type="entry name" value="Peptidase_M48"/>
    <property type="match status" value="1"/>
</dbReference>
<protein>
    <recommendedName>
        <fullName evidence="11">Protease HtpX homolog</fullName>
        <ecNumber evidence="11">3.4.24.-</ecNumber>
    </recommendedName>
</protein>
<evidence type="ECO:0000256" key="10">
    <source>
        <dbReference type="ARBA" id="ARBA00023136"/>
    </source>
</evidence>
<comment type="similarity">
    <text evidence="1 11">Belongs to the peptidase M48B family.</text>
</comment>
<keyword evidence="8 11" id="KW-1133">Transmembrane helix</keyword>
<feature type="transmembrane region" description="Helical" evidence="11">
    <location>
        <begin position="9"/>
        <end position="29"/>
    </location>
</feature>
<feature type="transmembrane region" description="Helical" evidence="11">
    <location>
        <begin position="182"/>
        <end position="202"/>
    </location>
</feature>
<keyword evidence="5 11" id="KW-0479">Metal-binding</keyword>
<evidence type="ECO:0000256" key="11">
    <source>
        <dbReference type="HAMAP-Rule" id="MF_00188"/>
    </source>
</evidence>
<feature type="active site" evidence="11">
    <location>
        <position position="136"/>
    </location>
</feature>
<dbReference type="GO" id="GO:0006508">
    <property type="term" value="P:proteolysis"/>
    <property type="evidence" value="ECO:0007669"/>
    <property type="project" value="UniProtKB-KW"/>
</dbReference>
<evidence type="ECO:0000256" key="7">
    <source>
        <dbReference type="ARBA" id="ARBA00022833"/>
    </source>
</evidence>
<keyword evidence="10 11" id="KW-0472">Membrane</keyword>